<name>A0A6J4QJC6_9ACTN</name>
<dbReference type="PANTHER" id="PTHR43130:SF3">
    <property type="entry name" value="HTH-TYPE TRANSCRIPTIONAL REGULATOR RV1931C"/>
    <property type="match status" value="1"/>
</dbReference>
<dbReference type="InterPro" id="IPR029062">
    <property type="entry name" value="Class_I_gatase-like"/>
</dbReference>
<dbReference type="Gene3D" id="3.40.50.880">
    <property type="match status" value="1"/>
</dbReference>
<dbReference type="EMBL" id="CADCUY010000593">
    <property type="protein sequence ID" value="CAA9438870.1"/>
    <property type="molecule type" value="Genomic_DNA"/>
</dbReference>
<reference evidence="1" key="1">
    <citation type="submission" date="2020-02" db="EMBL/GenBank/DDBJ databases">
        <authorList>
            <person name="Meier V. D."/>
        </authorList>
    </citation>
    <scope>NUCLEOTIDE SEQUENCE</scope>
    <source>
        <strain evidence="1">AVDCRST_MAG35</strain>
    </source>
</reference>
<gene>
    <name evidence="1" type="ORF">AVDCRST_MAG35-3125</name>
</gene>
<dbReference type="GO" id="GO:0006355">
    <property type="term" value="P:regulation of DNA-templated transcription"/>
    <property type="evidence" value="ECO:0007669"/>
    <property type="project" value="TreeGrafter"/>
</dbReference>
<dbReference type="PANTHER" id="PTHR43130">
    <property type="entry name" value="ARAC-FAMILY TRANSCRIPTIONAL REGULATOR"/>
    <property type="match status" value="1"/>
</dbReference>
<dbReference type="InterPro" id="IPR052158">
    <property type="entry name" value="INH-QAR"/>
</dbReference>
<protein>
    <submittedName>
        <fullName evidence="1">ThiJ/PfpI family protein</fullName>
    </submittedName>
</protein>
<evidence type="ECO:0000313" key="1">
    <source>
        <dbReference type="EMBL" id="CAA9438870.1"/>
    </source>
</evidence>
<dbReference type="SUPFAM" id="SSF52317">
    <property type="entry name" value="Class I glutamine amidotransferase-like"/>
    <property type="match status" value="1"/>
</dbReference>
<dbReference type="AlphaFoldDB" id="A0A6J4QJC6"/>
<organism evidence="1">
    <name type="scientific">uncultured Quadrisphaera sp</name>
    <dbReference type="NCBI Taxonomy" id="904978"/>
    <lineage>
        <taxon>Bacteria</taxon>
        <taxon>Bacillati</taxon>
        <taxon>Actinomycetota</taxon>
        <taxon>Actinomycetes</taxon>
        <taxon>Kineosporiales</taxon>
        <taxon>Kineosporiaceae</taxon>
        <taxon>Quadrisphaera</taxon>
        <taxon>environmental samples</taxon>
    </lineage>
</organism>
<accession>A0A6J4QJC6</accession>
<sequence length="103" mass="11022">MNPGEVAPRVHGELAGPVTDTAAGLLRNRPAPPHCRAVDELRAQELTADVREDARWVDDGDLITSADASAGIDLALHLVARLAGPDRARQVRRGLQHDPQPPT</sequence>
<proteinExistence type="predicted"/>